<dbReference type="AlphaFoldDB" id="A0A0F9ESI6"/>
<name>A0A0F9ESI6_9ZZZZ</name>
<feature type="non-terminal residue" evidence="1">
    <location>
        <position position="35"/>
    </location>
</feature>
<accession>A0A0F9ESI6</accession>
<sequence>MKQGLIQKERELWVAPIVMEQLDIVKKRVLTKDRD</sequence>
<comment type="caution">
    <text evidence="1">The sequence shown here is derived from an EMBL/GenBank/DDBJ whole genome shotgun (WGS) entry which is preliminary data.</text>
</comment>
<proteinExistence type="predicted"/>
<reference evidence="1" key="1">
    <citation type="journal article" date="2015" name="Nature">
        <title>Complex archaea that bridge the gap between prokaryotes and eukaryotes.</title>
        <authorList>
            <person name="Spang A."/>
            <person name="Saw J.H."/>
            <person name="Jorgensen S.L."/>
            <person name="Zaremba-Niedzwiedzka K."/>
            <person name="Martijn J."/>
            <person name="Lind A.E."/>
            <person name="van Eijk R."/>
            <person name="Schleper C."/>
            <person name="Guy L."/>
            <person name="Ettema T.J."/>
        </authorList>
    </citation>
    <scope>NUCLEOTIDE SEQUENCE</scope>
</reference>
<gene>
    <name evidence="1" type="ORF">LCGC14_2039540</name>
</gene>
<evidence type="ECO:0000313" key="1">
    <source>
        <dbReference type="EMBL" id="KKL76979.1"/>
    </source>
</evidence>
<protein>
    <submittedName>
        <fullName evidence="1">Uncharacterized protein</fullName>
    </submittedName>
</protein>
<dbReference type="EMBL" id="LAZR01023888">
    <property type="protein sequence ID" value="KKL76979.1"/>
    <property type="molecule type" value="Genomic_DNA"/>
</dbReference>
<organism evidence="1">
    <name type="scientific">marine sediment metagenome</name>
    <dbReference type="NCBI Taxonomy" id="412755"/>
    <lineage>
        <taxon>unclassified sequences</taxon>
        <taxon>metagenomes</taxon>
        <taxon>ecological metagenomes</taxon>
    </lineage>
</organism>